<feature type="domain" description="DUF4037" evidence="2">
    <location>
        <begin position="119"/>
        <end position="207"/>
    </location>
</feature>
<protein>
    <submittedName>
        <fullName evidence="3">DUF4037 domain-containing protein</fullName>
    </submittedName>
</protein>
<name>A0AB39VDV0_9FUSO</name>
<sequence>MVEQLFKELSLLEEVEAIALGGSRAGVNYDEKSDYDVYLYVNSPVSEEKRKNILKKFCSYMEIGNSFWEYEDNCVLNNGIEIDILYRDMKDFMKGIERVIAEYQPSNSYTTCMWHNLITCKILYDKNGTLEKYKNKYTINYPKQLKENIIKRQLELIDSSMPAYPNQIKKAISRKDFVSINHRITEFLASYFDLLFAINEITHPGEKRLIQLCKKQCKILPENFEENLNSLFSHMYSEENQSLLMEVIQNIVNNVKKLLNIEKFDNK</sequence>
<dbReference type="GO" id="GO:0016779">
    <property type="term" value="F:nucleotidyltransferase activity"/>
    <property type="evidence" value="ECO:0007669"/>
    <property type="project" value="InterPro"/>
</dbReference>
<evidence type="ECO:0000259" key="1">
    <source>
        <dbReference type="Pfam" id="PF01909"/>
    </source>
</evidence>
<organism evidence="3">
    <name type="scientific">Leptotrichia mesophila</name>
    <dbReference type="NCBI Taxonomy" id="3239303"/>
    <lineage>
        <taxon>Bacteria</taxon>
        <taxon>Fusobacteriati</taxon>
        <taxon>Fusobacteriota</taxon>
        <taxon>Fusobacteriia</taxon>
        <taxon>Fusobacteriales</taxon>
        <taxon>Leptotrichiaceae</taxon>
        <taxon>Leptotrichia</taxon>
    </lineage>
</organism>
<dbReference type="Gene3D" id="3.30.460.10">
    <property type="entry name" value="Beta Polymerase, domain 2"/>
    <property type="match status" value="1"/>
</dbReference>
<dbReference type="InterPro" id="IPR025117">
    <property type="entry name" value="DUF4037"/>
</dbReference>
<evidence type="ECO:0000259" key="2">
    <source>
        <dbReference type="Pfam" id="PF13228"/>
    </source>
</evidence>
<reference evidence="3" key="1">
    <citation type="submission" date="2024-07" db="EMBL/GenBank/DDBJ databases">
        <authorList>
            <person name="Li X.-J."/>
            <person name="Wang X."/>
        </authorList>
    </citation>
    <scope>NUCLEOTIDE SEQUENCE</scope>
    <source>
        <strain evidence="3">HSP-342</strain>
    </source>
</reference>
<proteinExistence type="predicted"/>
<dbReference type="KEGG" id="lmes:AB8B23_04600"/>
<accession>A0AB39VDV0</accession>
<dbReference type="AlphaFoldDB" id="A0AB39VDV0"/>
<dbReference type="SUPFAM" id="SSF81301">
    <property type="entry name" value="Nucleotidyltransferase"/>
    <property type="match status" value="1"/>
</dbReference>
<dbReference type="Pfam" id="PF01909">
    <property type="entry name" value="NTP_transf_2"/>
    <property type="match status" value="1"/>
</dbReference>
<dbReference type="Pfam" id="PF13228">
    <property type="entry name" value="DUF4037"/>
    <property type="match status" value="1"/>
</dbReference>
<dbReference type="EMBL" id="CP165646">
    <property type="protein sequence ID" value="XDU65439.1"/>
    <property type="molecule type" value="Genomic_DNA"/>
</dbReference>
<dbReference type="RefSeq" id="WP_369713658.1">
    <property type="nucleotide sequence ID" value="NZ_CP165646.1"/>
</dbReference>
<evidence type="ECO:0000313" key="3">
    <source>
        <dbReference type="EMBL" id="XDU65439.1"/>
    </source>
</evidence>
<gene>
    <name evidence="3" type="ORF">AB8B23_04600</name>
</gene>
<dbReference type="InterPro" id="IPR043519">
    <property type="entry name" value="NT_sf"/>
</dbReference>
<feature type="domain" description="Polymerase nucleotidyl transferase" evidence="1">
    <location>
        <begin position="3"/>
        <end position="88"/>
    </location>
</feature>
<dbReference type="InterPro" id="IPR002934">
    <property type="entry name" value="Polymerase_NTP_transf_dom"/>
</dbReference>